<evidence type="ECO:0008006" key="5">
    <source>
        <dbReference type="Google" id="ProtNLM"/>
    </source>
</evidence>
<evidence type="ECO:0000313" key="4">
    <source>
        <dbReference type="Proteomes" id="UP000016487"/>
    </source>
</evidence>
<reference evidence="3" key="2">
    <citation type="submission" date="2015-03" db="EMBL/GenBank/DDBJ databases">
        <title>Genome sequence of Pseudoalteromonas citrea.</title>
        <authorList>
            <person name="Xie B.-B."/>
            <person name="Rong J.-C."/>
            <person name="Qin Q.-L."/>
            <person name="Zhang Y.-Z."/>
        </authorList>
    </citation>
    <scope>NUCLEOTIDE SEQUENCE</scope>
    <source>
        <strain evidence="3">DSM 8771</strain>
    </source>
</reference>
<feature type="chain" id="PRO_5041954428" description="Lipoprotein" evidence="2">
    <location>
        <begin position="20"/>
        <end position="461"/>
    </location>
</feature>
<dbReference type="PROSITE" id="PS51257">
    <property type="entry name" value="PROKAR_LIPOPROTEIN"/>
    <property type="match status" value="1"/>
</dbReference>
<feature type="coiled-coil region" evidence="1">
    <location>
        <begin position="180"/>
        <end position="207"/>
    </location>
</feature>
<feature type="signal peptide" evidence="2">
    <location>
        <begin position="1"/>
        <end position="19"/>
    </location>
</feature>
<dbReference type="EMBL" id="AHBZ03000021">
    <property type="protein sequence ID" value="KAF7770171.1"/>
    <property type="molecule type" value="Genomic_DNA"/>
</dbReference>
<proteinExistence type="predicted"/>
<keyword evidence="1" id="KW-0175">Coiled coil</keyword>
<evidence type="ECO:0000256" key="2">
    <source>
        <dbReference type="SAM" id="SignalP"/>
    </source>
</evidence>
<evidence type="ECO:0000256" key="1">
    <source>
        <dbReference type="SAM" id="Coils"/>
    </source>
</evidence>
<organism evidence="3 4">
    <name type="scientific">Pseudoalteromonas citrea</name>
    <dbReference type="NCBI Taxonomy" id="43655"/>
    <lineage>
        <taxon>Bacteria</taxon>
        <taxon>Pseudomonadati</taxon>
        <taxon>Pseudomonadota</taxon>
        <taxon>Gammaproteobacteria</taxon>
        <taxon>Alteromonadales</taxon>
        <taxon>Pseudoalteromonadaceae</taxon>
        <taxon>Pseudoalteromonas</taxon>
    </lineage>
</organism>
<evidence type="ECO:0000313" key="3">
    <source>
        <dbReference type="EMBL" id="KAF7770171.1"/>
    </source>
</evidence>
<name>A0AAD4FRU4_9GAMM</name>
<dbReference type="Proteomes" id="UP000016487">
    <property type="component" value="Unassembled WGS sequence"/>
</dbReference>
<dbReference type="RefSeq" id="WP_010365022.1">
    <property type="nucleotide sequence ID" value="NZ_AHBZ03000021.1"/>
</dbReference>
<dbReference type="AlphaFoldDB" id="A0AAD4FRU4"/>
<accession>A0AAD4FRU4</accession>
<protein>
    <recommendedName>
        <fullName evidence="5">Lipoprotein</fullName>
    </recommendedName>
</protein>
<reference evidence="3" key="1">
    <citation type="journal article" date="2012" name="J. Bacteriol.">
        <title>Genome sequences of type strains of seven species of the marine bacterium Pseudoalteromonas.</title>
        <authorList>
            <person name="Xie B.B."/>
            <person name="Shu Y.L."/>
            <person name="Qin Q.L."/>
            <person name="Rong J.C."/>
            <person name="Zhang X.Y."/>
            <person name="Chen X.L."/>
            <person name="Shi M."/>
            <person name="He H.L."/>
            <person name="Zhou B.C."/>
            <person name="Zhang Y.Z."/>
        </authorList>
    </citation>
    <scope>NUCLEOTIDE SEQUENCE</scope>
    <source>
        <strain evidence="3">DSM 8771</strain>
    </source>
</reference>
<comment type="caution">
    <text evidence="3">The sequence shown here is derived from an EMBL/GenBank/DDBJ whole genome shotgun (WGS) entry which is preliminary data.</text>
</comment>
<sequence length="461" mass="51180">MNQYKFLAPVMAVIPLLIAGCGGGSSDGGVVNTPVAPQTKTITVMDGYLHNATVCIDTDRNSVCSLGEELSTLTNEMGQVVITLDNAQYPIIAKAKAGVTYDSDRLSVLTQSYELIAAAGEDRITPFTTLAYLNELSVEDLAVKFGLEHAAITADYVKNIDIESQLSHLIARSVTFALAREVAVNDLEALNSQVEQITTRAKEALNQGVDLTSIDITYNSLLSAFYSRPKDTHIDSYIAGKSFIQTTFSNHHILNGNDYDELVSFYDGVISYRGNDLEYKLENNKLSYGDSSFTFVVMNEEYAFSLSEQNDPAIWTDSSIFSKGDVNIDKSFVSGKTLYHLRDINTSDDSNALPKLTELKFNTEDQVVVTPEGEEGFISSWEVKDWVDHNGDMYRVVLIEFPQTQQNRPSLKEESAMILEMRLMSGEISIVKNHNTLTLVRENLLISDKKLAEIVYQTWAK</sequence>
<keyword evidence="2" id="KW-0732">Signal</keyword>
<gene>
    <name evidence="3" type="ORF">PCIT_a3150</name>
</gene>